<dbReference type="OrthoDB" id="309640at2759"/>
<dbReference type="Proteomes" id="UP000005239">
    <property type="component" value="Unassembled WGS sequence"/>
</dbReference>
<feature type="compositionally biased region" description="Basic residues" evidence="1">
    <location>
        <begin position="807"/>
        <end position="818"/>
    </location>
</feature>
<name>A0A2A6CGS4_PRIPA</name>
<feature type="region of interest" description="Disordered" evidence="1">
    <location>
        <begin position="438"/>
        <end position="564"/>
    </location>
</feature>
<evidence type="ECO:0000313" key="3">
    <source>
        <dbReference type="Proteomes" id="UP000005239"/>
    </source>
</evidence>
<feature type="compositionally biased region" description="Acidic residues" evidence="1">
    <location>
        <begin position="627"/>
        <end position="636"/>
    </location>
</feature>
<dbReference type="PANTHER" id="PTHR14689:SF0">
    <property type="entry name" value="COILED-COIL DOMAIN-CONTAINING PROTEIN 82"/>
    <property type="match status" value="1"/>
</dbReference>
<feature type="compositionally biased region" description="Pro residues" evidence="1">
    <location>
        <begin position="165"/>
        <end position="175"/>
    </location>
</feature>
<accession>A0A2A6CGS4</accession>
<dbReference type="EnsemblMetazoa" id="PPA27910.1">
    <property type="protein sequence ID" value="PPA27910.1"/>
    <property type="gene ID" value="WBGene00117464"/>
</dbReference>
<dbReference type="PANTHER" id="PTHR14689">
    <property type="entry name" value="PHORBOL-ESTER_DAG-TYPE DOMAIN-CONTAINING PROTEIN"/>
    <property type="match status" value="1"/>
</dbReference>
<feature type="compositionally biased region" description="Low complexity" evidence="1">
    <location>
        <begin position="485"/>
        <end position="515"/>
    </location>
</feature>
<evidence type="ECO:0000313" key="2">
    <source>
        <dbReference type="EnsemblMetazoa" id="PPA27910.1"/>
    </source>
</evidence>
<feature type="region of interest" description="Disordered" evidence="1">
    <location>
        <begin position="279"/>
        <end position="403"/>
    </location>
</feature>
<feature type="compositionally biased region" description="Basic and acidic residues" evidence="1">
    <location>
        <begin position="637"/>
        <end position="646"/>
    </location>
</feature>
<dbReference type="GO" id="GO:0005634">
    <property type="term" value="C:nucleus"/>
    <property type="evidence" value="ECO:0000318"/>
    <property type="project" value="GO_Central"/>
</dbReference>
<evidence type="ECO:0000256" key="1">
    <source>
        <dbReference type="SAM" id="MobiDB-lite"/>
    </source>
</evidence>
<gene>
    <name evidence="2" type="primary">WBGene00117464</name>
</gene>
<feature type="compositionally biased region" description="Polar residues" evidence="1">
    <location>
        <begin position="296"/>
        <end position="341"/>
    </location>
</feature>
<feature type="region of interest" description="Disordered" evidence="1">
    <location>
        <begin position="754"/>
        <end position="823"/>
    </location>
</feature>
<feature type="region of interest" description="Disordered" evidence="1">
    <location>
        <begin position="136"/>
        <end position="187"/>
    </location>
</feature>
<reference evidence="3" key="1">
    <citation type="journal article" date="2008" name="Nat. Genet.">
        <title>The Pristionchus pacificus genome provides a unique perspective on nematode lifestyle and parasitism.</title>
        <authorList>
            <person name="Dieterich C."/>
            <person name="Clifton S.W."/>
            <person name="Schuster L.N."/>
            <person name="Chinwalla A."/>
            <person name="Delehaunty K."/>
            <person name="Dinkelacker I."/>
            <person name="Fulton L."/>
            <person name="Fulton R."/>
            <person name="Godfrey J."/>
            <person name="Minx P."/>
            <person name="Mitreva M."/>
            <person name="Roeseler W."/>
            <person name="Tian H."/>
            <person name="Witte H."/>
            <person name="Yang S.P."/>
            <person name="Wilson R.K."/>
            <person name="Sommer R.J."/>
        </authorList>
    </citation>
    <scope>NUCLEOTIDE SEQUENCE [LARGE SCALE GENOMIC DNA]</scope>
    <source>
        <strain evidence="3">PS312</strain>
    </source>
</reference>
<reference evidence="2" key="2">
    <citation type="submission" date="2022-06" db="UniProtKB">
        <authorList>
            <consortium name="EnsemblMetazoa"/>
        </authorList>
    </citation>
    <scope>IDENTIFICATION</scope>
    <source>
        <strain evidence="2">PS312</strain>
    </source>
</reference>
<feature type="compositionally biased region" description="Low complexity" evidence="1">
    <location>
        <begin position="342"/>
        <end position="355"/>
    </location>
</feature>
<organism evidence="2 3">
    <name type="scientific">Pristionchus pacificus</name>
    <name type="common">Parasitic nematode worm</name>
    <dbReference type="NCBI Taxonomy" id="54126"/>
    <lineage>
        <taxon>Eukaryota</taxon>
        <taxon>Metazoa</taxon>
        <taxon>Ecdysozoa</taxon>
        <taxon>Nematoda</taxon>
        <taxon>Chromadorea</taxon>
        <taxon>Rhabditida</taxon>
        <taxon>Rhabditina</taxon>
        <taxon>Diplogasteromorpha</taxon>
        <taxon>Diplogasteroidea</taxon>
        <taxon>Neodiplogasteridae</taxon>
        <taxon>Pristionchus</taxon>
    </lineage>
</organism>
<keyword evidence="3" id="KW-1185">Reference proteome</keyword>
<accession>A0A8R1YRA1</accession>
<sequence>FAAVRYMDGQLPPNLNGTGGGKSIIPGVPGGNVFLPSLFAQSQIPTSSTCPTNAANLPWAAKNQVFQSWVDQTKHLPNMYNMFAGNMANGSFGSNLDNSWQNPSSSQSNLNLANNPLLAAFQQQYAAGGKTSNAVSNPLLGSSSHLRQPTTSLDPLSLHPTPSALNPPIPQPKQPPKAAAAAAPTDSPLFPSLSAGYGSLPPSADPSKLGAFPFPPGYDQLRDQISASLGLQQPFPGPGAQPFSLQKPAPTTPAAPAATRPSQTFDLLSVAAGVAKNAASNASDKPASGFDLSQILPRNTAPQVPTPTTQMASTSSTIFPPQIPTSLNLISPSTSGLSAMASSQPGPSSTLSSSTKPPPLQMPTTSSVSDSTLISPRTGQKRRSGGQNGETNRPPSESGLDIDLDGIDLFEGMNMGDQEAVLNSTLNFDEALFNEPIVPTSAADEPPPPPKVEQPPPVEEKKKEEVASASSKMELLMARLKKGRGPAAPATSAAASAPRVATPANPTTPATPAAALKNEPRSATDSPAVFQKPITPAEKPDRLAFTPPLSPIDLSDPHKPSTSGISSLIAASILPSELLGNKSESLEKKKTVPVYLRTKPSQSSAPPVYKLSAAESKGFPDSKEAAFEFDDDDPEETGEKLNMKGDDESDSEPEKSAQGAAVGTMNKEEDKRLEYTKKIGFEPKDADKDKLVKDVKKPASVFPGRDRHARQESLEFAEKLRKRRKERMKVDFALVQQFDHNNQCCIDSVQKNVEDADKPPLPRLLIRLPKKAMENEDKSSRRRKKKRRYYDEGEETEEDDDDWYGGRPKKRRGRKPKRELHPDETYSVRLVDPSTIEHARKEVHVRPVEYMSKKERVMRSWREENANHDVQPPIIGKGVPGKIEPKSLTRIVTEYKNAEARERLEKFKHCTGFMPRGTFLVLKSEINTSDCSLWRVDNMNLLQKFPGFMGQTEHDGPMKLLYKNSSTYSGWCEQLQPGYMVIEVRHVKQTRSECVVEPLIHIDDLFPAISEEMNERYCVPVLKALINKDDVTAQSDARTFILKDDVRNGLYMVIRNMLDGALAFDYFSRAKEQTVGGLSNPSFELLDEMECQIKECEEAIRDRMVFPVEFDQHLRRYSSCLAVGCDQEEIDCQVCGEAPVEKTLQLYDLIIERDKESMDEYCYDLDNALPAVDYLTCRVCSKLAQWQHRLIHFRNDLSRRIEDRILEATLEMPALVPEQIVDNLRQCYTWLKEIIQSHTDTWDAIMESSDSEDDDDPLPPSTAQPPEKINGQASIKSEAASPVSSDVHTDPEPVQLSTDAAVAFAAAHVASEDTADDDGLIDPVNI</sequence>
<feature type="compositionally biased region" description="Pro residues" evidence="1">
    <location>
        <begin position="445"/>
        <end position="457"/>
    </location>
</feature>
<feature type="compositionally biased region" description="Polar residues" evidence="1">
    <location>
        <begin position="136"/>
        <end position="154"/>
    </location>
</feature>
<feature type="region of interest" description="Disordered" evidence="1">
    <location>
        <begin position="578"/>
        <end position="669"/>
    </location>
</feature>
<feature type="compositionally biased region" description="Acidic residues" evidence="1">
    <location>
        <begin position="792"/>
        <end position="803"/>
    </location>
</feature>
<protein>
    <submittedName>
        <fullName evidence="2">Eor-2</fullName>
    </submittedName>
</protein>
<proteinExistence type="predicted"/>
<feature type="region of interest" description="Disordered" evidence="1">
    <location>
        <begin position="1247"/>
        <end position="1296"/>
    </location>
</feature>
<feature type="compositionally biased region" description="Polar residues" evidence="1">
    <location>
        <begin position="362"/>
        <end position="378"/>
    </location>
</feature>